<dbReference type="AlphaFoldDB" id="A0AAQ3PA74"/>
<protein>
    <submittedName>
        <fullName evidence="1">Uncharacterized protein</fullName>
    </submittedName>
</protein>
<proteinExistence type="predicted"/>
<accession>A0AAQ3PA74</accession>
<dbReference type="Proteomes" id="UP001374535">
    <property type="component" value="Chromosome 1"/>
</dbReference>
<keyword evidence="2" id="KW-1185">Reference proteome</keyword>
<evidence type="ECO:0000313" key="2">
    <source>
        <dbReference type="Proteomes" id="UP001374535"/>
    </source>
</evidence>
<reference evidence="1 2" key="1">
    <citation type="journal article" date="2023" name="Life. Sci Alliance">
        <title>Evolutionary insights into 3D genome organization and epigenetic landscape of Vigna mungo.</title>
        <authorList>
            <person name="Junaid A."/>
            <person name="Singh B."/>
            <person name="Bhatia S."/>
        </authorList>
    </citation>
    <scope>NUCLEOTIDE SEQUENCE [LARGE SCALE GENOMIC DNA]</scope>
    <source>
        <strain evidence="1">Urdbean</strain>
    </source>
</reference>
<gene>
    <name evidence="1" type="ORF">V8G54_003294</name>
</gene>
<name>A0AAQ3PA74_VIGMU</name>
<sequence length="103" mass="11411">MKFFNVRYLSNDASNSSFASESCPPASNSLNNKLYKASLWLHILKATSNSSQATLKSLDLQRALINILNEDKLGDMPLSNISCKSEMASFAFPPSQRQLIILL</sequence>
<evidence type="ECO:0000313" key="1">
    <source>
        <dbReference type="EMBL" id="WVZ24750.1"/>
    </source>
</evidence>
<organism evidence="1 2">
    <name type="scientific">Vigna mungo</name>
    <name type="common">Black gram</name>
    <name type="synonym">Phaseolus mungo</name>
    <dbReference type="NCBI Taxonomy" id="3915"/>
    <lineage>
        <taxon>Eukaryota</taxon>
        <taxon>Viridiplantae</taxon>
        <taxon>Streptophyta</taxon>
        <taxon>Embryophyta</taxon>
        <taxon>Tracheophyta</taxon>
        <taxon>Spermatophyta</taxon>
        <taxon>Magnoliopsida</taxon>
        <taxon>eudicotyledons</taxon>
        <taxon>Gunneridae</taxon>
        <taxon>Pentapetalae</taxon>
        <taxon>rosids</taxon>
        <taxon>fabids</taxon>
        <taxon>Fabales</taxon>
        <taxon>Fabaceae</taxon>
        <taxon>Papilionoideae</taxon>
        <taxon>50 kb inversion clade</taxon>
        <taxon>NPAAA clade</taxon>
        <taxon>indigoferoid/millettioid clade</taxon>
        <taxon>Phaseoleae</taxon>
        <taxon>Vigna</taxon>
    </lineage>
</organism>
<dbReference type="EMBL" id="CP144700">
    <property type="protein sequence ID" value="WVZ24750.1"/>
    <property type="molecule type" value="Genomic_DNA"/>
</dbReference>